<accession>A0A2P7S495</accession>
<dbReference type="Proteomes" id="UP000241229">
    <property type="component" value="Unassembled WGS sequence"/>
</dbReference>
<gene>
    <name evidence="2" type="ORF">C7I84_18745</name>
</gene>
<comment type="caution">
    <text evidence="2">The sequence shown here is derived from an EMBL/GenBank/DDBJ whole genome shotgun (WGS) entry which is preliminary data.</text>
</comment>
<evidence type="ECO:0000313" key="3">
    <source>
        <dbReference type="Proteomes" id="UP000241229"/>
    </source>
</evidence>
<organism evidence="2 3">
    <name type="scientific">Kumtagia ephedrae</name>
    <dbReference type="NCBI Taxonomy" id="2116701"/>
    <lineage>
        <taxon>Bacteria</taxon>
        <taxon>Pseudomonadati</taxon>
        <taxon>Pseudomonadota</taxon>
        <taxon>Alphaproteobacteria</taxon>
        <taxon>Hyphomicrobiales</taxon>
        <taxon>Phyllobacteriaceae</taxon>
        <taxon>Kumtagia</taxon>
    </lineage>
</organism>
<dbReference type="OrthoDB" id="4378831at2"/>
<sequence>MIICREAPKKLSVYHAEEKMSGVQDEWVLIFSDGTGQRGVRADEVQELEGEKIKNTNIFQMYSAIDGQPGIKTFYDAGLGAPEKGEWDWTRTCRNLWSKATGWGITANIVDCYEALMKDWRPGARIGLFGFSRGAYTVRCLGGVLAVCGVAATDRGAPISSDKTGAGAERRRAIAQEAVAAYKIKDEHERRKAGDAFAARYASEEVVPSVVGVFDTVKALGLPGMMNTINPYKHEFHNSELSTRVPVGLQALSIDENRKAFAPELWDDAGGKGKAAGQVIEQIWFPGVHSDIGGGYEDDTLANLSLAWMLERLRVLTGLHFPIVVNTEGKVLGPAHDERTGFGQFWLPAARSIRGMAKDTDPLCVDIEKRFAQFSPEYRPKPLRIHPRVSHFYPEKPRPSGLFRAFYRTAC</sequence>
<evidence type="ECO:0000313" key="2">
    <source>
        <dbReference type="EMBL" id="PSJ57282.1"/>
    </source>
</evidence>
<protein>
    <recommendedName>
        <fullName evidence="1">T6SS Phospholipase effector Tle1-like catalytic domain-containing protein</fullName>
    </recommendedName>
</protein>
<dbReference type="Pfam" id="PF09994">
    <property type="entry name" value="T6SS_Tle1-like_cat"/>
    <property type="match status" value="1"/>
</dbReference>
<reference evidence="2 3" key="1">
    <citation type="submission" date="2018-03" db="EMBL/GenBank/DDBJ databases">
        <title>The draft genome of Mesorhizobium sp. 6GN-30.</title>
        <authorList>
            <person name="Liu L."/>
            <person name="Li L."/>
            <person name="Wang T."/>
            <person name="Zhang X."/>
            <person name="Liang L."/>
        </authorList>
    </citation>
    <scope>NUCLEOTIDE SEQUENCE [LARGE SCALE GENOMIC DNA]</scope>
    <source>
        <strain evidence="2 3">6GN30</strain>
    </source>
</reference>
<evidence type="ECO:0000259" key="1">
    <source>
        <dbReference type="Pfam" id="PF09994"/>
    </source>
</evidence>
<dbReference type="InterPro" id="IPR018712">
    <property type="entry name" value="Tle1-like_cat"/>
</dbReference>
<keyword evidence="3" id="KW-1185">Reference proteome</keyword>
<dbReference type="EMBL" id="PXYK01000018">
    <property type="protein sequence ID" value="PSJ57282.1"/>
    <property type="molecule type" value="Genomic_DNA"/>
</dbReference>
<dbReference type="PANTHER" id="PTHR33840">
    <property type="match status" value="1"/>
</dbReference>
<feature type="domain" description="T6SS Phospholipase effector Tle1-like catalytic" evidence="1">
    <location>
        <begin position="29"/>
        <end position="311"/>
    </location>
</feature>
<name>A0A2P7S495_9HYPH</name>
<dbReference type="AlphaFoldDB" id="A0A2P7S495"/>
<proteinExistence type="predicted"/>
<dbReference type="PANTHER" id="PTHR33840:SF1">
    <property type="entry name" value="TLE1 PHOSPHOLIPASE DOMAIN-CONTAINING PROTEIN"/>
    <property type="match status" value="1"/>
</dbReference>